<dbReference type="SUPFAM" id="SSF48726">
    <property type="entry name" value="Immunoglobulin"/>
    <property type="match status" value="1"/>
</dbReference>
<dbReference type="SUPFAM" id="SSF111418">
    <property type="entry name" value="Hormone receptor domain"/>
    <property type="match status" value="1"/>
</dbReference>
<feature type="domain" description="Ig-like" evidence="6">
    <location>
        <begin position="137"/>
        <end position="228"/>
    </location>
</feature>
<dbReference type="InterPro" id="IPR036179">
    <property type="entry name" value="Ig-like_dom_sf"/>
</dbReference>
<proteinExistence type="inferred from homology"/>
<dbReference type="Pfam" id="PF26588">
    <property type="entry name" value="GAIN_ADGRA3"/>
    <property type="match status" value="1"/>
</dbReference>
<keyword evidence="4 7" id="KW-0675">Receptor</keyword>
<evidence type="ECO:0000256" key="4">
    <source>
        <dbReference type="ARBA" id="ARBA00023170"/>
    </source>
</evidence>
<organism evidence="7 8">
    <name type="scientific">Armadillidium nasatum</name>
    <dbReference type="NCBI Taxonomy" id="96803"/>
    <lineage>
        <taxon>Eukaryota</taxon>
        <taxon>Metazoa</taxon>
        <taxon>Ecdysozoa</taxon>
        <taxon>Arthropoda</taxon>
        <taxon>Crustacea</taxon>
        <taxon>Multicrustacea</taxon>
        <taxon>Malacostraca</taxon>
        <taxon>Eumalacostraca</taxon>
        <taxon>Peracarida</taxon>
        <taxon>Isopoda</taxon>
        <taxon>Oniscidea</taxon>
        <taxon>Crinocheta</taxon>
        <taxon>Armadillidiidae</taxon>
        <taxon>Armadillidium</taxon>
    </lineage>
</organism>
<dbReference type="PROSITE" id="PS50835">
    <property type="entry name" value="IG_LIKE"/>
    <property type="match status" value="1"/>
</dbReference>
<evidence type="ECO:0000259" key="6">
    <source>
        <dbReference type="PROSITE" id="PS50835"/>
    </source>
</evidence>
<dbReference type="InterPro" id="IPR001611">
    <property type="entry name" value="Leu-rich_rpt"/>
</dbReference>
<sequence length="483" mass="53608">PVNIFIFLGSLNDRLFEEDLSNNNISSINGSQLAGLKELVRLKIGHNPLQTLHRSLQEALPALRALELGDTLLRCDCHLVWLVKTPSDESGNQKIGLDIERASSSRKKRRQTQKSKTSNSFSVLEMDPGIDQVVFAGDSLKLQCRVTGFDSPPERVWWKLGPKGGNSARELLPNEEDSVPDNGVTIKTLSEKGATESFIHIPQLNWDHSGEWSCVVESNGKNNSRSLSVYVIHHDTKYCAVNVTSGNKGTYSWPRTVAAVSVELPCQGISPLHSPSTPAMWPALALNAKYDTRHARHSCDVDGKWYSLNTDLCPYVSEATRILEHFAATNLTIAGSSLSDSARTLRNFTTANKSSFRDPIDIYFLAKTIHHYSQMLTGAVHVHPVAEVLIDIIGTLLSSTKEILKTSEELYGSCSSLLSSLWQITDTVPSLTRASTPHLHLYQVGIRPQSFGGVSCIWFRKTRHSIERHFRCNANNFSLLYAK</sequence>
<comment type="similarity">
    <text evidence="1">Belongs to the G-protein coupled receptor 2 family. Adhesion G-protein coupled receptor (ADGR) subfamily.</text>
</comment>
<evidence type="ECO:0000313" key="8">
    <source>
        <dbReference type="Proteomes" id="UP000326759"/>
    </source>
</evidence>
<dbReference type="Pfam" id="PF00047">
    <property type="entry name" value="ig"/>
    <property type="match status" value="1"/>
</dbReference>
<dbReference type="InterPro" id="IPR013151">
    <property type="entry name" value="Immunoglobulin_dom"/>
</dbReference>
<dbReference type="Gene3D" id="2.60.40.10">
    <property type="entry name" value="Immunoglobulins"/>
    <property type="match status" value="1"/>
</dbReference>
<dbReference type="GO" id="GO:0007166">
    <property type="term" value="P:cell surface receptor signaling pathway"/>
    <property type="evidence" value="ECO:0007669"/>
    <property type="project" value="TreeGrafter"/>
</dbReference>
<evidence type="ECO:0000313" key="7">
    <source>
        <dbReference type="EMBL" id="KAB7499091.1"/>
    </source>
</evidence>
<keyword evidence="2" id="KW-0732">Signal</keyword>
<reference evidence="7 8" key="1">
    <citation type="journal article" date="2019" name="PLoS Biol.">
        <title>Sex chromosomes control vertical transmission of feminizing Wolbachia symbionts in an isopod.</title>
        <authorList>
            <person name="Becking T."/>
            <person name="Chebbi M.A."/>
            <person name="Giraud I."/>
            <person name="Moumen B."/>
            <person name="Laverre T."/>
            <person name="Caubet Y."/>
            <person name="Peccoud J."/>
            <person name="Gilbert C."/>
            <person name="Cordaux R."/>
        </authorList>
    </citation>
    <scope>NUCLEOTIDE SEQUENCE [LARGE SCALE GENOMIC DNA]</scope>
    <source>
        <strain evidence="7">ANa2</strain>
        <tissue evidence="7">Whole body excluding digestive tract and cuticle</tissue>
    </source>
</reference>
<dbReference type="Pfam" id="PF13855">
    <property type="entry name" value="LRR_8"/>
    <property type="match status" value="1"/>
</dbReference>
<dbReference type="InterPro" id="IPR013783">
    <property type="entry name" value="Ig-like_fold"/>
</dbReference>
<evidence type="ECO:0000256" key="2">
    <source>
        <dbReference type="ARBA" id="ARBA00022729"/>
    </source>
</evidence>
<dbReference type="AlphaFoldDB" id="A0A5N5SY05"/>
<evidence type="ECO:0000256" key="3">
    <source>
        <dbReference type="ARBA" id="ARBA00023157"/>
    </source>
</evidence>
<dbReference type="Proteomes" id="UP000326759">
    <property type="component" value="Unassembled WGS sequence"/>
</dbReference>
<dbReference type="InterPro" id="IPR032675">
    <property type="entry name" value="LRR_dom_sf"/>
</dbReference>
<dbReference type="InterPro" id="IPR051963">
    <property type="entry name" value="Adhesion_GPCR_A"/>
</dbReference>
<dbReference type="PANTHER" id="PTHR45930">
    <property type="entry name" value="G-PROTEIN COUPLED RECEPTOR 124-LIKE PROTEIN"/>
    <property type="match status" value="1"/>
</dbReference>
<dbReference type="Gene3D" id="3.80.10.10">
    <property type="entry name" value="Ribonuclease Inhibitor"/>
    <property type="match status" value="1"/>
</dbReference>
<dbReference type="GO" id="GO:0004930">
    <property type="term" value="F:G protein-coupled receptor activity"/>
    <property type="evidence" value="ECO:0007669"/>
    <property type="project" value="InterPro"/>
</dbReference>
<dbReference type="GO" id="GO:0005886">
    <property type="term" value="C:plasma membrane"/>
    <property type="evidence" value="ECO:0007669"/>
    <property type="project" value="TreeGrafter"/>
</dbReference>
<feature type="region of interest" description="Disordered" evidence="5">
    <location>
        <begin position="88"/>
        <end position="120"/>
    </location>
</feature>
<dbReference type="EMBL" id="SEYY01018695">
    <property type="protein sequence ID" value="KAB7499091.1"/>
    <property type="molecule type" value="Genomic_DNA"/>
</dbReference>
<dbReference type="SUPFAM" id="SSF52058">
    <property type="entry name" value="L domain-like"/>
    <property type="match status" value="1"/>
</dbReference>
<dbReference type="InterPro" id="IPR058808">
    <property type="entry name" value="GAIN_ADGRA2/3"/>
</dbReference>
<dbReference type="InterPro" id="IPR036445">
    <property type="entry name" value="GPCR_2_extracell_dom_sf"/>
</dbReference>
<dbReference type="PANTHER" id="PTHR45930:SF4">
    <property type="entry name" value="ADHESION G PROTEIN-COUPLED RECEPTOR A3"/>
    <property type="match status" value="1"/>
</dbReference>
<evidence type="ECO:0000256" key="5">
    <source>
        <dbReference type="SAM" id="MobiDB-lite"/>
    </source>
</evidence>
<dbReference type="OrthoDB" id="6382960at2759"/>
<protein>
    <submittedName>
        <fullName evidence="7">Adhesion G protein-coupled receptor A3</fullName>
    </submittedName>
</protein>
<dbReference type="InterPro" id="IPR003599">
    <property type="entry name" value="Ig_sub"/>
</dbReference>
<feature type="non-terminal residue" evidence="7">
    <location>
        <position position="1"/>
    </location>
</feature>
<evidence type="ECO:0000256" key="1">
    <source>
        <dbReference type="ARBA" id="ARBA00007343"/>
    </source>
</evidence>
<keyword evidence="8" id="KW-1185">Reference proteome</keyword>
<dbReference type="InterPro" id="IPR007110">
    <property type="entry name" value="Ig-like_dom"/>
</dbReference>
<dbReference type="SMART" id="SM00409">
    <property type="entry name" value="IG"/>
    <property type="match status" value="1"/>
</dbReference>
<name>A0A5N5SY05_9CRUS</name>
<gene>
    <name evidence="7" type="primary">adgra3</name>
    <name evidence="7" type="ORF">Anas_04446</name>
</gene>
<feature type="compositionally biased region" description="Basic residues" evidence="5">
    <location>
        <begin position="104"/>
        <end position="113"/>
    </location>
</feature>
<comment type="caution">
    <text evidence="7">The sequence shown here is derived from an EMBL/GenBank/DDBJ whole genome shotgun (WGS) entry which is preliminary data.</text>
</comment>
<keyword evidence="3" id="KW-1015">Disulfide bond</keyword>
<accession>A0A5N5SY05</accession>